<accession>A0A644Z183</accession>
<reference evidence="1" key="1">
    <citation type="submission" date="2019-08" db="EMBL/GenBank/DDBJ databases">
        <authorList>
            <person name="Kucharzyk K."/>
            <person name="Murdoch R.W."/>
            <person name="Higgins S."/>
            <person name="Loffler F."/>
        </authorList>
    </citation>
    <scope>NUCLEOTIDE SEQUENCE</scope>
</reference>
<evidence type="ECO:0000313" key="1">
    <source>
        <dbReference type="EMBL" id="MPM34640.1"/>
    </source>
</evidence>
<comment type="caution">
    <text evidence="1">The sequence shown here is derived from an EMBL/GenBank/DDBJ whole genome shotgun (WGS) entry which is preliminary data.</text>
</comment>
<gene>
    <name evidence="1" type="ORF">SDC9_81227</name>
</gene>
<sequence length="196" mass="21105">MKGIVLRGLFSCSHLATSSLPVPLDPVIKTLASVGATRSIISLMRVIAGDTPTISGILETLFLSILVSFTRLVRSVAFLNVISILLRSRGFCIKSKAPFFIQSTAESIDPCPEIMITEESTPDSFNLSSNSIPSILGILMSEKITSKFSATAFSSPSTPSAARATSWPSNSRISFKVFRIDFSSSIISSFILRCLC</sequence>
<protein>
    <submittedName>
        <fullName evidence="1">Uncharacterized protein</fullName>
    </submittedName>
</protein>
<proteinExistence type="predicted"/>
<organism evidence="1">
    <name type="scientific">bioreactor metagenome</name>
    <dbReference type="NCBI Taxonomy" id="1076179"/>
    <lineage>
        <taxon>unclassified sequences</taxon>
        <taxon>metagenomes</taxon>
        <taxon>ecological metagenomes</taxon>
    </lineage>
</organism>
<name>A0A644Z183_9ZZZZ</name>
<dbReference type="AlphaFoldDB" id="A0A644Z183"/>
<dbReference type="EMBL" id="VSSQ01007034">
    <property type="protein sequence ID" value="MPM34640.1"/>
    <property type="molecule type" value="Genomic_DNA"/>
</dbReference>